<comment type="subcellular location">
    <subcellularLocation>
        <location evidence="1 11">Cytoplasm</location>
    </subcellularLocation>
</comment>
<dbReference type="Pfam" id="PF03485">
    <property type="entry name" value="Arg_tRNA_synt_N"/>
    <property type="match status" value="1"/>
</dbReference>
<dbReference type="GO" id="GO:0004814">
    <property type="term" value="F:arginine-tRNA ligase activity"/>
    <property type="evidence" value="ECO:0007669"/>
    <property type="project" value="UniProtKB-UniRule"/>
</dbReference>
<dbReference type="SUPFAM" id="SSF47323">
    <property type="entry name" value="Anticodon-binding domain of a subclass of class I aminoacyl-tRNA synthetases"/>
    <property type="match status" value="1"/>
</dbReference>
<keyword evidence="8 11" id="KW-0648">Protein biosynthesis</keyword>
<comment type="catalytic activity">
    <reaction evidence="10 11">
        <text>tRNA(Arg) + L-arginine + ATP = L-arginyl-tRNA(Arg) + AMP + diphosphate</text>
        <dbReference type="Rhea" id="RHEA:20301"/>
        <dbReference type="Rhea" id="RHEA-COMP:9658"/>
        <dbReference type="Rhea" id="RHEA-COMP:9673"/>
        <dbReference type="ChEBI" id="CHEBI:30616"/>
        <dbReference type="ChEBI" id="CHEBI:32682"/>
        <dbReference type="ChEBI" id="CHEBI:33019"/>
        <dbReference type="ChEBI" id="CHEBI:78442"/>
        <dbReference type="ChEBI" id="CHEBI:78513"/>
        <dbReference type="ChEBI" id="CHEBI:456215"/>
        <dbReference type="EC" id="6.1.1.19"/>
    </reaction>
</comment>
<keyword evidence="9 11" id="KW-0030">Aminoacyl-tRNA synthetase</keyword>
<dbReference type="Gene3D" id="3.40.50.620">
    <property type="entry name" value="HUPs"/>
    <property type="match status" value="1"/>
</dbReference>
<keyword evidence="7 11" id="KW-0067">ATP-binding</keyword>
<dbReference type="EC" id="6.1.1.19" evidence="11"/>
<evidence type="ECO:0000256" key="4">
    <source>
        <dbReference type="ARBA" id="ARBA00022490"/>
    </source>
</evidence>
<reference evidence="15 16" key="1">
    <citation type="submission" date="2019-06" db="EMBL/GenBank/DDBJ databases">
        <title>Sequencing the genomes of 1000 actinobacteria strains.</title>
        <authorList>
            <person name="Klenk H.-P."/>
        </authorList>
    </citation>
    <scope>NUCLEOTIDE SEQUENCE [LARGE SCALE GENOMIC DNA]</scope>
    <source>
        <strain evidence="15 16">DSM 19560</strain>
    </source>
</reference>
<dbReference type="InterPro" id="IPR014729">
    <property type="entry name" value="Rossmann-like_a/b/a_fold"/>
</dbReference>
<dbReference type="GO" id="GO:0005524">
    <property type="term" value="F:ATP binding"/>
    <property type="evidence" value="ECO:0007669"/>
    <property type="project" value="UniProtKB-UniRule"/>
</dbReference>
<evidence type="ECO:0000313" key="15">
    <source>
        <dbReference type="EMBL" id="TWE11326.1"/>
    </source>
</evidence>
<feature type="domain" description="DALR anticodon binding" evidence="13">
    <location>
        <begin position="481"/>
        <end position="595"/>
    </location>
</feature>
<dbReference type="Gene3D" id="3.30.1360.70">
    <property type="entry name" value="Arginyl tRNA synthetase N-terminal domain"/>
    <property type="match status" value="1"/>
</dbReference>
<dbReference type="GO" id="GO:0005737">
    <property type="term" value="C:cytoplasm"/>
    <property type="evidence" value="ECO:0007669"/>
    <property type="project" value="UniProtKB-SubCell"/>
</dbReference>
<proteinExistence type="inferred from homology"/>
<dbReference type="Pfam" id="PF00750">
    <property type="entry name" value="tRNA-synt_1d"/>
    <property type="match status" value="1"/>
</dbReference>
<evidence type="ECO:0000256" key="3">
    <source>
        <dbReference type="ARBA" id="ARBA00011245"/>
    </source>
</evidence>
<evidence type="ECO:0000256" key="10">
    <source>
        <dbReference type="ARBA" id="ARBA00049339"/>
    </source>
</evidence>
<evidence type="ECO:0000256" key="6">
    <source>
        <dbReference type="ARBA" id="ARBA00022741"/>
    </source>
</evidence>
<evidence type="ECO:0000259" key="14">
    <source>
        <dbReference type="SMART" id="SM01016"/>
    </source>
</evidence>
<name>A0A561E6S9_9MICO</name>
<evidence type="ECO:0000256" key="12">
    <source>
        <dbReference type="RuleBase" id="RU363038"/>
    </source>
</evidence>
<dbReference type="Gene3D" id="1.10.730.10">
    <property type="entry name" value="Isoleucyl-tRNA Synthetase, Domain 1"/>
    <property type="match status" value="1"/>
</dbReference>
<keyword evidence="4 11" id="KW-0963">Cytoplasm</keyword>
<protein>
    <recommendedName>
        <fullName evidence="11">Arginine--tRNA ligase</fullName>
        <ecNumber evidence="11">6.1.1.19</ecNumber>
    </recommendedName>
    <alternativeName>
        <fullName evidence="11">Arginyl-tRNA synthetase</fullName>
        <shortName evidence="11">ArgRS</shortName>
    </alternativeName>
</protein>
<dbReference type="FunFam" id="1.10.730.10:FF:000006">
    <property type="entry name" value="Arginyl-tRNA synthetase 2, mitochondrial"/>
    <property type="match status" value="1"/>
</dbReference>
<evidence type="ECO:0000256" key="2">
    <source>
        <dbReference type="ARBA" id="ARBA00005594"/>
    </source>
</evidence>
<dbReference type="PANTHER" id="PTHR11956:SF5">
    <property type="entry name" value="ARGININE--TRNA LIGASE, CYTOPLASMIC"/>
    <property type="match status" value="1"/>
</dbReference>
<dbReference type="InterPro" id="IPR035684">
    <property type="entry name" value="ArgRS_core"/>
</dbReference>
<evidence type="ECO:0000256" key="9">
    <source>
        <dbReference type="ARBA" id="ARBA00023146"/>
    </source>
</evidence>
<dbReference type="PRINTS" id="PR01038">
    <property type="entry name" value="TRNASYNTHARG"/>
</dbReference>
<dbReference type="SUPFAM" id="SSF52374">
    <property type="entry name" value="Nucleotidylyl transferase"/>
    <property type="match status" value="1"/>
</dbReference>
<dbReference type="GO" id="GO:0006420">
    <property type="term" value="P:arginyl-tRNA aminoacylation"/>
    <property type="evidence" value="ECO:0007669"/>
    <property type="project" value="UniProtKB-UniRule"/>
</dbReference>
<accession>A0A561E6S9</accession>
<dbReference type="EMBL" id="VIVQ01000001">
    <property type="protein sequence ID" value="TWE11326.1"/>
    <property type="molecule type" value="Genomic_DNA"/>
</dbReference>
<dbReference type="InterPro" id="IPR036695">
    <property type="entry name" value="Arg-tRNA-synth_N_sf"/>
</dbReference>
<feature type="domain" description="Arginyl tRNA synthetase N-terminal" evidence="14">
    <location>
        <begin position="6"/>
        <end position="99"/>
    </location>
</feature>
<dbReference type="CDD" id="cd07956">
    <property type="entry name" value="Anticodon_Ia_Arg"/>
    <property type="match status" value="1"/>
</dbReference>
<sequence length="595" mass="64264">MADPTLALTLRVQAAMAAAFGPQWREADPVIRPANKRQTDADFQANAAMAMAKQVGKPPREVAQAIVDQLTANADTGDAADDVIESVEIAGPGFLNLTLRTGWIAAAAQDQLADERLGIPTPSHERIVVDYSSVNAAKEMHVAHLRSAVVGDSLVRTMEALGHTVIRQNHLGDWGTAFGMLIEHLLEVGEESDEARLLESDPNTFYRAARAKFDAAEKAEPAGSAGDFDVRARKRVTLLQSGDAKTLQLWTEIMEMSKVYINRVYRELDVTLTDDDIAGESSYNAELPGICDELEAKGIATISDGALCVFLDGYIGRDDQPVPLIIRKSDGGYGYGTTDIATIKHRSLDLHADRALYVVGAPQNLHFRMAWGAADKAGWIQGTTPIHVQIGNVVGKDGKILRTRSGDLITLQSLVDAALAKANEVVDESRPDLPAEQRATIAHQVGVGAIKYADLSVAHDSGYTFDLERMLALQGNTGPYLQYATARITSILGRADAVDPSGPIVLTEPAERALALRLLDFGSVVAQVGESLEPHRLASYLFDLAQTFTTFYDQCPVLKAEDAAVRDSRLALCALTRMVLVRGLFLLGITAPEQM</sequence>
<evidence type="ECO:0000256" key="5">
    <source>
        <dbReference type="ARBA" id="ARBA00022598"/>
    </source>
</evidence>
<dbReference type="PANTHER" id="PTHR11956">
    <property type="entry name" value="ARGINYL-TRNA SYNTHETASE"/>
    <property type="match status" value="1"/>
</dbReference>
<dbReference type="Pfam" id="PF05746">
    <property type="entry name" value="DALR_1"/>
    <property type="match status" value="1"/>
</dbReference>
<dbReference type="NCBIfam" id="TIGR00456">
    <property type="entry name" value="argS"/>
    <property type="match status" value="1"/>
</dbReference>
<dbReference type="HAMAP" id="MF_00123">
    <property type="entry name" value="Arg_tRNA_synth"/>
    <property type="match status" value="1"/>
</dbReference>
<dbReference type="InterPro" id="IPR005148">
    <property type="entry name" value="Arg-tRNA-synth_N"/>
</dbReference>
<dbReference type="CDD" id="cd00671">
    <property type="entry name" value="ArgRS_core"/>
    <property type="match status" value="1"/>
</dbReference>
<dbReference type="Proteomes" id="UP000318297">
    <property type="component" value="Unassembled WGS sequence"/>
</dbReference>
<dbReference type="FunFam" id="3.40.50.620:FF:000116">
    <property type="entry name" value="Arginine--tRNA ligase"/>
    <property type="match status" value="1"/>
</dbReference>
<evidence type="ECO:0000256" key="8">
    <source>
        <dbReference type="ARBA" id="ARBA00022917"/>
    </source>
</evidence>
<evidence type="ECO:0000313" key="16">
    <source>
        <dbReference type="Proteomes" id="UP000318297"/>
    </source>
</evidence>
<keyword evidence="6 11" id="KW-0547">Nucleotide-binding</keyword>
<dbReference type="SUPFAM" id="SSF55190">
    <property type="entry name" value="Arginyl-tRNA synthetase (ArgRS), N-terminal 'additional' domain"/>
    <property type="match status" value="1"/>
</dbReference>
<dbReference type="SMART" id="SM01016">
    <property type="entry name" value="Arg_tRNA_synt_N"/>
    <property type="match status" value="1"/>
</dbReference>
<comment type="caution">
    <text evidence="11">Lacks conserved residue(s) required for the propagation of feature annotation.</text>
</comment>
<evidence type="ECO:0000256" key="11">
    <source>
        <dbReference type="HAMAP-Rule" id="MF_00123"/>
    </source>
</evidence>
<comment type="similarity">
    <text evidence="2 11 12">Belongs to the class-I aminoacyl-tRNA synthetase family.</text>
</comment>
<dbReference type="InterPro" id="IPR008909">
    <property type="entry name" value="DALR_anticod-bd"/>
</dbReference>
<dbReference type="AlphaFoldDB" id="A0A561E6S9"/>
<keyword evidence="16" id="KW-1185">Reference proteome</keyword>
<dbReference type="SMART" id="SM00836">
    <property type="entry name" value="DALR_1"/>
    <property type="match status" value="1"/>
</dbReference>
<comment type="caution">
    <text evidence="15">The sequence shown here is derived from an EMBL/GenBank/DDBJ whole genome shotgun (WGS) entry which is preliminary data.</text>
</comment>
<dbReference type="RefSeq" id="WP_145224509.1">
    <property type="nucleotide sequence ID" value="NZ_VIVQ01000001.1"/>
</dbReference>
<evidence type="ECO:0000259" key="13">
    <source>
        <dbReference type="SMART" id="SM00836"/>
    </source>
</evidence>
<keyword evidence="5 11" id="KW-0436">Ligase</keyword>
<dbReference type="OrthoDB" id="9803211at2"/>
<evidence type="ECO:0000256" key="1">
    <source>
        <dbReference type="ARBA" id="ARBA00004496"/>
    </source>
</evidence>
<comment type="subunit">
    <text evidence="3 11">Monomer.</text>
</comment>
<dbReference type="InterPro" id="IPR009080">
    <property type="entry name" value="tRNAsynth_Ia_anticodon-bd"/>
</dbReference>
<gene>
    <name evidence="11" type="primary">argS</name>
    <name evidence="15" type="ORF">BKA23_0088</name>
</gene>
<evidence type="ECO:0000256" key="7">
    <source>
        <dbReference type="ARBA" id="ARBA00022840"/>
    </source>
</evidence>
<dbReference type="InterPro" id="IPR001278">
    <property type="entry name" value="Arg-tRNA-ligase"/>
</dbReference>
<organism evidence="15 16">
    <name type="scientific">Rudaeicoccus suwonensis</name>
    <dbReference type="NCBI Taxonomy" id="657409"/>
    <lineage>
        <taxon>Bacteria</taxon>
        <taxon>Bacillati</taxon>
        <taxon>Actinomycetota</taxon>
        <taxon>Actinomycetes</taxon>
        <taxon>Micrococcales</taxon>
        <taxon>Dermacoccaceae</taxon>
        <taxon>Rudaeicoccus</taxon>
    </lineage>
</organism>